<proteinExistence type="inferred from homology"/>
<comment type="caution">
    <text evidence="13">The sequence shown here is derived from an EMBL/GenBank/DDBJ whole genome shotgun (WGS) entry which is preliminary data.</text>
</comment>
<evidence type="ECO:0000256" key="11">
    <source>
        <dbReference type="ARBA" id="ARBA00023303"/>
    </source>
</evidence>
<name>A0A162SUC4_9CRUS</name>
<evidence type="ECO:0000256" key="1">
    <source>
        <dbReference type="ARBA" id="ARBA00004610"/>
    </source>
</evidence>
<evidence type="ECO:0000256" key="12">
    <source>
        <dbReference type="RuleBase" id="RU010713"/>
    </source>
</evidence>
<dbReference type="GO" id="GO:0005243">
    <property type="term" value="F:gap junction channel activity"/>
    <property type="evidence" value="ECO:0007669"/>
    <property type="project" value="TreeGrafter"/>
</dbReference>
<dbReference type="OrthoDB" id="5867527at2759"/>
<keyword evidence="4" id="KW-1003">Cell membrane</keyword>
<evidence type="ECO:0000256" key="7">
    <source>
        <dbReference type="ARBA" id="ARBA00022949"/>
    </source>
</evidence>
<evidence type="ECO:0000313" key="13">
    <source>
        <dbReference type="EMBL" id="KZS21634.1"/>
    </source>
</evidence>
<dbReference type="GO" id="GO:0007602">
    <property type="term" value="P:phototransduction"/>
    <property type="evidence" value="ECO:0007669"/>
    <property type="project" value="TreeGrafter"/>
</dbReference>
<evidence type="ECO:0000256" key="5">
    <source>
        <dbReference type="ARBA" id="ARBA00022692"/>
    </source>
</evidence>
<sequence>MLGTFSKLKAAVKLKTTSVKITTPVFTLHYRLTFLILLTCSILVTSRQYIGEHIQCIQDAVAVPVKILNNYCFISSTFSIPRTTPIAKGEVSLFGLGPYTEEDDVTYHAYYQWVPFVLFGQALMFYTPYYLWKMWEGTKVRNIIQGMHIFTIKEKVEVLDEKEEILTQYIVRNLHEHNGWAIRFFCCELMNLINVIGQIFLTNRFLGGEFLRYGIEVVQFLDQDPETRVDPMARVFPRLTKCVFHKYGSSGTIQRHDALCILALNIINEKIYTFLWFWFIILAIITSIDFLVRVVIVMMPPVRMFLLRSRLSAPQKDDADVITQRCSIGDWLLVDFLSKNMDTMVFSNVVGKLAKELEYGRGHPGHISESTPMMRADSKVF</sequence>
<dbReference type="GO" id="GO:0005921">
    <property type="term" value="C:gap junction"/>
    <property type="evidence" value="ECO:0007669"/>
    <property type="project" value="UniProtKB-SubCell"/>
</dbReference>
<dbReference type="Pfam" id="PF00876">
    <property type="entry name" value="Innexin"/>
    <property type="match status" value="1"/>
</dbReference>
<gene>
    <name evidence="12" type="primary">inx</name>
    <name evidence="13" type="ORF">APZ42_011593</name>
</gene>
<comment type="subcellular location">
    <subcellularLocation>
        <location evidence="1">Cell junction</location>
        <location evidence="1">Gap junction</location>
    </subcellularLocation>
    <subcellularLocation>
        <location evidence="2 12">Cell membrane</location>
        <topology evidence="2 12">Multi-pass membrane protein</topology>
    </subcellularLocation>
</comment>
<dbReference type="PANTHER" id="PTHR11893">
    <property type="entry name" value="INNEXIN"/>
    <property type="match status" value="1"/>
</dbReference>
<keyword evidence="6" id="KW-0303">Gap junction</keyword>
<dbReference type="InterPro" id="IPR000990">
    <property type="entry name" value="Innexin"/>
</dbReference>
<dbReference type="GO" id="GO:0005886">
    <property type="term" value="C:plasma membrane"/>
    <property type="evidence" value="ECO:0007669"/>
    <property type="project" value="UniProtKB-SubCell"/>
</dbReference>
<keyword evidence="3 12" id="KW-0813">Transport</keyword>
<dbReference type="GO" id="GO:0034220">
    <property type="term" value="P:monoatomic ion transmembrane transport"/>
    <property type="evidence" value="ECO:0007669"/>
    <property type="project" value="UniProtKB-KW"/>
</dbReference>
<dbReference type="PANTHER" id="PTHR11893:SF41">
    <property type="entry name" value="INNEXIN INX2"/>
    <property type="match status" value="1"/>
</dbReference>
<dbReference type="Proteomes" id="UP000076858">
    <property type="component" value="Unassembled WGS sequence"/>
</dbReference>
<dbReference type="EMBL" id="LRGB01000024">
    <property type="protein sequence ID" value="KZS21634.1"/>
    <property type="molecule type" value="Genomic_DNA"/>
</dbReference>
<keyword evidence="10 12" id="KW-0472">Membrane</keyword>
<protein>
    <recommendedName>
        <fullName evidence="12">Innexin</fullName>
    </recommendedName>
</protein>
<dbReference type="PROSITE" id="PS51013">
    <property type="entry name" value="PANNEXIN"/>
    <property type="match status" value="1"/>
</dbReference>
<comment type="function">
    <text evidence="12">Structural component of the gap junctions.</text>
</comment>
<evidence type="ECO:0000256" key="6">
    <source>
        <dbReference type="ARBA" id="ARBA00022868"/>
    </source>
</evidence>
<feature type="transmembrane region" description="Helical" evidence="12">
    <location>
        <begin position="21"/>
        <end position="44"/>
    </location>
</feature>
<reference evidence="13 14" key="1">
    <citation type="submission" date="2016-03" db="EMBL/GenBank/DDBJ databases">
        <title>EvidentialGene: Evidence-directed Construction of Genes on Genomes.</title>
        <authorList>
            <person name="Gilbert D.G."/>
            <person name="Choi J.-H."/>
            <person name="Mockaitis K."/>
            <person name="Colbourne J."/>
            <person name="Pfrender M."/>
        </authorList>
    </citation>
    <scope>NUCLEOTIDE SEQUENCE [LARGE SCALE GENOMIC DNA]</scope>
    <source>
        <strain evidence="13 14">Xinb3</strain>
        <tissue evidence="13">Complete organism</tissue>
    </source>
</reference>
<dbReference type="AlphaFoldDB" id="A0A162SUC4"/>
<dbReference type="STRING" id="35525.A0A162SUC4"/>
<evidence type="ECO:0000256" key="4">
    <source>
        <dbReference type="ARBA" id="ARBA00022475"/>
    </source>
</evidence>
<evidence type="ECO:0000256" key="3">
    <source>
        <dbReference type="ARBA" id="ARBA00022448"/>
    </source>
</evidence>
<keyword evidence="9 12" id="KW-0406">Ion transport</keyword>
<comment type="caution">
    <text evidence="12">Lacks conserved residue(s) required for the propagation of feature annotation.</text>
</comment>
<evidence type="ECO:0000256" key="8">
    <source>
        <dbReference type="ARBA" id="ARBA00022989"/>
    </source>
</evidence>
<comment type="similarity">
    <text evidence="12">Belongs to the pannexin family.</text>
</comment>
<feature type="transmembrane region" description="Helical" evidence="12">
    <location>
        <begin position="275"/>
        <end position="299"/>
    </location>
</feature>
<keyword evidence="8 12" id="KW-1133">Transmembrane helix</keyword>
<keyword evidence="5 12" id="KW-0812">Transmembrane</keyword>
<organism evidence="13 14">
    <name type="scientific">Daphnia magna</name>
    <dbReference type="NCBI Taxonomy" id="35525"/>
    <lineage>
        <taxon>Eukaryota</taxon>
        <taxon>Metazoa</taxon>
        <taxon>Ecdysozoa</taxon>
        <taxon>Arthropoda</taxon>
        <taxon>Crustacea</taxon>
        <taxon>Branchiopoda</taxon>
        <taxon>Diplostraca</taxon>
        <taxon>Cladocera</taxon>
        <taxon>Anomopoda</taxon>
        <taxon>Daphniidae</taxon>
        <taxon>Daphnia</taxon>
    </lineage>
</organism>
<keyword evidence="11 12" id="KW-0407">Ion channel</keyword>
<evidence type="ECO:0000256" key="2">
    <source>
        <dbReference type="ARBA" id="ARBA00004651"/>
    </source>
</evidence>
<dbReference type="PRINTS" id="PR01262">
    <property type="entry name" value="INNEXIN"/>
</dbReference>
<evidence type="ECO:0000256" key="10">
    <source>
        <dbReference type="ARBA" id="ARBA00023136"/>
    </source>
</evidence>
<keyword evidence="14" id="KW-1185">Reference proteome</keyword>
<keyword evidence="7" id="KW-0965">Cell junction</keyword>
<accession>A0A162SUC4</accession>
<evidence type="ECO:0000313" key="14">
    <source>
        <dbReference type="Proteomes" id="UP000076858"/>
    </source>
</evidence>
<evidence type="ECO:0000256" key="9">
    <source>
        <dbReference type="ARBA" id="ARBA00023065"/>
    </source>
</evidence>
<feature type="transmembrane region" description="Helical" evidence="12">
    <location>
        <begin position="110"/>
        <end position="132"/>
    </location>
</feature>